<sequence>MDSTYCSLHMRRKALVAQTERSCHLDLTKLWCGISATVKDDSTLVVGLAIRDILYLRDFYEVKVVIDSGSGRDAVANHLIEFLRLYERENLAKFIGCGIPSTLIDHIGNLCSRLWLELDIVPIVMPTKSLHHARGCWMAKAVDEQADSMARKCIVYFGPSAVPRLQVGWHGVVQVSISGMARLARLQDYEAISSRGTWEAMAFYADKMRQKGTKVAFFSATPHAGGVATARHALVRFSNLLNLAITWHVPKPRKDVFRIAKTIQNILRGVSKPYRYILPADRAAMLDWTAENAERYWLVEGGPLRPPAEGGADIVVIDDPQIMGLIPIAKAAAKDRPVLYRSHIQLRADLIEKLGTPHNEGWNFVWDYPPYPGVYPPVVPREKVAYLPTTSDWLDALNKNISPWDTGFYMHSYNAQCYKYGMTELEWPARKYIIEIVPFDYAEGASTVISAYATFRDVISETTSVSPPQLVICGNGSVDDPDRKFIYKEIMTDIDTKYQYLKQDISVMPVEGSDQLFNVLIRNANVVLQLSSSEGSDVKVAEALHAGRPVIASRSSGTSLLIKDGANGFLVEPGDQDAAAGCLVGLFTDNKLYEKISAAAKTGLSEEVSNVGDALAWYYLASKFAADPGFKCNERWVNDMAREEAGKPYAPEENRLPR</sequence>
<keyword evidence="5" id="KW-0808">Transferase</keyword>
<evidence type="ECO:0000256" key="2">
    <source>
        <dbReference type="ARBA" id="ARBA00011738"/>
    </source>
</evidence>
<dbReference type="Pfam" id="PF00534">
    <property type="entry name" value="Glycos_transf_1"/>
    <property type="match status" value="1"/>
</dbReference>
<evidence type="ECO:0000259" key="8">
    <source>
        <dbReference type="Pfam" id="PF21269"/>
    </source>
</evidence>
<keyword evidence="10" id="KW-1185">Reference proteome</keyword>
<evidence type="ECO:0000313" key="10">
    <source>
        <dbReference type="Proteomes" id="UP000775872"/>
    </source>
</evidence>
<comment type="similarity">
    <text evidence="1">Belongs to the glycosyltransferase group 1 family. Glycosyltransferase 4 subfamily.</text>
</comment>
<evidence type="ECO:0000256" key="5">
    <source>
        <dbReference type="ARBA" id="ARBA00022679"/>
    </source>
</evidence>
<dbReference type="EMBL" id="CABFOC020000051">
    <property type="protein sequence ID" value="CAH0054617.1"/>
    <property type="molecule type" value="Genomic_DNA"/>
</dbReference>
<organism evidence="9 10">
    <name type="scientific">Clonostachys solani</name>
    <dbReference type="NCBI Taxonomy" id="160281"/>
    <lineage>
        <taxon>Eukaryota</taxon>
        <taxon>Fungi</taxon>
        <taxon>Dikarya</taxon>
        <taxon>Ascomycota</taxon>
        <taxon>Pezizomycotina</taxon>
        <taxon>Sordariomycetes</taxon>
        <taxon>Hypocreomycetidae</taxon>
        <taxon>Hypocreales</taxon>
        <taxon>Bionectriaceae</taxon>
        <taxon>Clonostachys</taxon>
    </lineage>
</organism>
<name>A0A9N9ZE14_9HYPO</name>
<dbReference type="PANTHER" id="PTHR47779:SF1">
    <property type="entry name" value="SYNTHASE (CCG-9), PUTATIVE (AFU_ORTHOLOGUE AFUA_3G12100)-RELATED"/>
    <property type="match status" value="1"/>
</dbReference>
<dbReference type="Pfam" id="PF21269">
    <property type="entry name" value="TreT_GT1"/>
    <property type="match status" value="1"/>
</dbReference>
<keyword evidence="3" id="KW-0313">Glucose metabolism</keyword>
<dbReference type="SUPFAM" id="SSF53756">
    <property type="entry name" value="UDP-Glycosyltransferase/glycogen phosphorylase"/>
    <property type="match status" value="1"/>
</dbReference>
<accession>A0A9N9ZE14</accession>
<dbReference type="Proteomes" id="UP000775872">
    <property type="component" value="Unassembled WGS sequence"/>
</dbReference>
<evidence type="ECO:0000256" key="6">
    <source>
        <dbReference type="ARBA" id="ARBA00023277"/>
    </source>
</evidence>
<evidence type="ECO:0000313" key="9">
    <source>
        <dbReference type="EMBL" id="CAH0054617.1"/>
    </source>
</evidence>
<comment type="subunit">
    <text evidence="2">Homodimer.</text>
</comment>
<reference evidence="9" key="1">
    <citation type="submission" date="2021-10" db="EMBL/GenBank/DDBJ databases">
        <authorList>
            <person name="Piombo E."/>
        </authorList>
    </citation>
    <scope>NUCLEOTIDE SEQUENCE</scope>
</reference>
<dbReference type="GO" id="GO:0016757">
    <property type="term" value="F:glycosyltransferase activity"/>
    <property type="evidence" value="ECO:0007669"/>
    <property type="project" value="UniProtKB-KW"/>
</dbReference>
<evidence type="ECO:0000256" key="4">
    <source>
        <dbReference type="ARBA" id="ARBA00022676"/>
    </source>
</evidence>
<keyword evidence="4" id="KW-0328">Glycosyltransferase</keyword>
<evidence type="ECO:0000259" key="7">
    <source>
        <dbReference type="Pfam" id="PF00534"/>
    </source>
</evidence>
<protein>
    <recommendedName>
        <fullName evidence="11">Glycosyl transferase family 1 domain-containing protein</fullName>
    </recommendedName>
</protein>
<proteinExistence type="inferred from homology"/>
<dbReference type="InterPro" id="IPR049438">
    <property type="entry name" value="TreT_GT1"/>
</dbReference>
<dbReference type="AlphaFoldDB" id="A0A9N9ZE14"/>
<dbReference type="OrthoDB" id="10248475at2759"/>
<dbReference type="Gene3D" id="3.40.50.2000">
    <property type="entry name" value="Glycogen Phosphorylase B"/>
    <property type="match status" value="2"/>
</dbReference>
<dbReference type="PANTHER" id="PTHR47779">
    <property type="entry name" value="SYNTHASE (CCG-9), PUTATIVE (AFU_ORTHOLOGUE AFUA_3G12100)-RELATED"/>
    <property type="match status" value="1"/>
</dbReference>
<keyword evidence="6" id="KW-0119">Carbohydrate metabolism</keyword>
<feature type="domain" description="Trehalose synthase N-terminal" evidence="8">
    <location>
        <begin position="218"/>
        <end position="368"/>
    </location>
</feature>
<comment type="caution">
    <text evidence="9">The sequence shown here is derived from an EMBL/GenBank/DDBJ whole genome shotgun (WGS) entry which is preliminary data.</text>
</comment>
<evidence type="ECO:0008006" key="11">
    <source>
        <dbReference type="Google" id="ProtNLM"/>
    </source>
</evidence>
<evidence type="ECO:0000256" key="1">
    <source>
        <dbReference type="ARBA" id="ARBA00009481"/>
    </source>
</evidence>
<dbReference type="GO" id="GO:0006006">
    <property type="term" value="P:glucose metabolic process"/>
    <property type="evidence" value="ECO:0007669"/>
    <property type="project" value="UniProtKB-KW"/>
</dbReference>
<gene>
    <name evidence="9" type="ORF">CSOL1703_00016685</name>
</gene>
<dbReference type="InterPro" id="IPR001296">
    <property type="entry name" value="Glyco_trans_1"/>
</dbReference>
<evidence type="ECO:0000256" key="3">
    <source>
        <dbReference type="ARBA" id="ARBA00022526"/>
    </source>
</evidence>
<feature type="domain" description="Glycosyl transferase family 1" evidence="7">
    <location>
        <begin position="432"/>
        <end position="601"/>
    </location>
</feature>
<dbReference type="InterPro" id="IPR052078">
    <property type="entry name" value="Trehalose_Metab_GTase"/>
</dbReference>